<dbReference type="PANTHER" id="PTHR37842:SF2">
    <property type="entry name" value="GYLCOSYL HYDROLASE 115 C-TERMINAL DOMAIN-CONTAINING PROTEIN"/>
    <property type="match status" value="1"/>
</dbReference>
<dbReference type="InterPro" id="IPR042301">
    <property type="entry name" value="GH115_sf"/>
</dbReference>
<protein>
    <recommendedName>
        <fullName evidence="3">Gylcosyl hydrolase 115 C-terminal domain-containing protein</fullName>
    </recommendedName>
</protein>
<dbReference type="Gene3D" id="3.20.20.520">
    <property type="entry name" value="Glycosyl hydrolase family 115"/>
    <property type="match status" value="1"/>
</dbReference>
<feature type="region of interest" description="Disordered" evidence="2">
    <location>
        <begin position="895"/>
        <end position="920"/>
    </location>
</feature>
<dbReference type="PANTHER" id="PTHR37842">
    <property type="match status" value="1"/>
</dbReference>
<name>A0A839DX10_9PSEU</name>
<dbReference type="Pfam" id="PF15979">
    <property type="entry name" value="Glyco_hydro_115"/>
    <property type="match status" value="1"/>
</dbReference>
<dbReference type="GO" id="GO:0005975">
    <property type="term" value="P:carbohydrate metabolic process"/>
    <property type="evidence" value="ECO:0007669"/>
    <property type="project" value="UniProtKB-ARBA"/>
</dbReference>
<evidence type="ECO:0000256" key="2">
    <source>
        <dbReference type="SAM" id="MobiDB-lite"/>
    </source>
</evidence>
<keyword evidence="5" id="KW-1185">Reference proteome</keyword>
<dbReference type="GO" id="GO:0016787">
    <property type="term" value="F:hydrolase activity"/>
    <property type="evidence" value="ECO:0007669"/>
    <property type="project" value="UniProtKB-KW"/>
</dbReference>
<dbReference type="InterPro" id="IPR029018">
    <property type="entry name" value="Hex-like_dom2"/>
</dbReference>
<dbReference type="InterPro" id="IPR031924">
    <property type="entry name" value="GH115"/>
</dbReference>
<proteinExistence type="predicted"/>
<dbReference type="RefSeq" id="WP_328795910.1">
    <property type="nucleotide sequence ID" value="NZ_JACGWZ010000001.1"/>
</dbReference>
<dbReference type="Proteomes" id="UP000569329">
    <property type="component" value="Unassembled WGS sequence"/>
</dbReference>
<dbReference type="Gene3D" id="2.60.120.1620">
    <property type="match status" value="1"/>
</dbReference>
<dbReference type="AlphaFoldDB" id="A0A839DX10"/>
<dbReference type="PROSITE" id="PS51318">
    <property type="entry name" value="TAT"/>
    <property type="match status" value="1"/>
</dbReference>
<evidence type="ECO:0000313" key="5">
    <source>
        <dbReference type="Proteomes" id="UP000569329"/>
    </source>
</evidence>
<reference evidence="4 5" key="1">
    <citation type="submission" date="2020-07" db="EMBL/GenBank/DDBJ databases">
        <title>Sequencing the genomes of 1000 actinobacteria strains.</title>
        <authorList>
            <person name="Klenk H.-P."/>
        </authorList>
    </citation>
    <scope>NUCLEOTIDE SEQUENCE [LARGE SCALE GENOMIC DNA]</scope>
    <source>
        <strain evidence="4 5">DSM 45975</strain>
    </source>
</reference>
<evidence type="ECO:0000256" key="1">
    <source>
        <dbReference type="ARBA" id="ARBA00022801"/>
    </source>
</evidence>
<organism evidence="4 5">
    <name type="scientific">Halosaccharopolyspora lacisalsi</name>
    <dbReference type="NCBI Taxonomy" id="1000566"/>
    <lineage>
        <taxon>Bacteria</taxon>
        <taxon>Bacillati</taxon>
        <taxon>Actinomycetota</taxon>
        <taxon>Actinomycetes</taxon>
        <taxon>Pseudonocardiales</taxon>
        <taxon>Pseudonocardiaceae</taxon>
        <taxon>Halosaccharopolyspora</taxon>
    </lineage>
</organism>
<evidence type="ECO:0000313" key="4">
    <source>
        <dbReference type="EMBL" id="MBA8823741.1"/>
    </source>
</evidence>
<accession>A0A839DX10</accession>
<dbReference type="EMBL" id="JACGWZ010000001">
    <property type="protein sequence ID" value="MBA8823741.1"/>
    <property type="molecule type" value="Genomic_DNA"/>
</dbReference>
<comment type="caution">
    <text evidence="4">The sequence shown here is derived from an EMBL/GenBank/DDBJ whole genome shotgun (WGS) entry which is preliminary data.</text>
</comment>
<dbReference type="Gene3D" id="3.30.379.10">
    <property type="entry name" value="Chitobiase/beta-hexosaminidase domain 2-like"/>
    <property type="match status" value="1"/>
</dbReference>
<dbReference type="Pfam" id="PF17829">
    <property type="entry name" value="GH115_C"/>
    <property type="match status" value="1"/>
</dbReference>
<dbReference type="InterPro" id="IPR041437">
    <property type="entry name" value="GH115_C"/>
</dbReference>
<feature type="domain" description="Gylcosyl hydrolase 115 C-terminal" evidence="3">
    <location>
        <begin position="865"/>
        <end position="1039"/>
    </location>
</feature>
<keyword evidence="1" id="KW-0378">Hydrolase</keyword>
<gene>
    <name evidence="4" type="ORF">FHX42_001070</name>
</gene>
<sequence>MSEHYDRRTFLRGASVAAGATMLPLAPGTGHATAGDPDAYITDEAGPGRFPLVADGQAAPLVVSGSDHPGVVRAVDDLRADLEAVTGADPTVLTDRLPRREEVVLIGTVGTSPLVDALVSAGKLDVGGVAGEWETAVEQIVQNPFPGVRRAFVVAGSDQRGTSFGIYDVSRQAGVSPWYWWDDVAPREHEALYALPGRHTQGPPAVKYRGFFVNDEAPALARWAPEYFGPGHAPGHPGGFTHEFYAKVFETMLRLKANYLWPAMWGKAFAEDDPRNYATAKHYGIVMGTAHNEPMMRAIDEWNRHAVPAERDSDGTVVEPGHDPYGGTGEWSFRRNRAAVEAYMAEGIRRMHERGFEGVVSLGMRGNGDFALGDDASKELMREILDSQRRILRAETDTPLTEIPQVWTLYKEVQRYWDEGLRPPDDVTVLISDDNWGNIRKLPDQDLPERAGGYGLYYHYDYVGRGRNYKWVDTTPLPNVWDQLHQAYSYGVDRLWVVNVGDFKGMERPLQFFLDYAWNPSRWPASRIEEWERSFAEQNFGPRRANPVAEVLHTYAALQSRRKPELLNRRITVDPDKDLATDPEAVVYDDAASPFSLTNYRELERVTEEWRNLAERSRRVADSLPPSRRSGYYELVGYRVEATANLYELREAEFTNILYAEQGRTVANELAATAEARFADDRAMSDHYNSTLAGGKWHGFQTQPKIGYGDVERYGPQASWQQPQRDNKAIPDAIFPPVRRLETPAAAEMGVAIDGSAKWWPRAAEDPVLPAFSPFQTQPAQYIEVFNRGTAAFDYGIRPSVPWVTVTPSRGRITEQVRATVHVDWKRAPEGTTHVPIEVTGSDGRSVEVRAVVENPRLPRGKRGGFIEANGCVSVEAEHYTRAVDTRSVSWKRIPGLGRNGSGMEPLPVTAPRQRPGGNGPRLEYGMTLFTTGPVDVTAYLSPRNDALTTRGPRYAISIDDAEPAVVDIVTATGADATEMNRQWQRNTSDNVNRTTTRHSIAEPGAHTLKFWMVDPTVVVQKIVVDTGGVEFSYLGPPESLRHD</sequence>
<evidence type="ECO:0000259" key="3">
    <source>
        <dbReference type="Pfam" id="PF17829"/>
    </source>
</evidence>
<dbReference type="InterPro" id="IPR006311">
    <property type="entry name" value="TAT_signal"/>
</dbReference>
<dbReference type="Gene3D" id="1.20.58.2150">
    <property type="match status" value="1"/>
</dbReference>